<gene>
    <name evidence="1" type="ORF">S12H4_62854</name>
</gene>
<dbReference type="AlphaFoldDB" id="X1UX38"/>
<feature type="non-terminal residue" evidence="1">
    <location>
        <position position="65"/>
    </location>
</feature>
<protein>
    <submittedName>
        <fullName evidence="1">Uncharacterized protein</fullName>
    </submittedName>
</protein>
<organism evidence="1">
    <name type="scientific">marine sediment metagenome</name>
    <dbReference type="NCBI Taxonomy" id="412755"/>
    <lineage>
        <taxon>unclassified sequences</taxon>
        <taxon>metagenomes</taxon>
        <taxon>ecological metagenomes</taxon>
    </lineage>
</organism>
<sequence length="65" mass="7398">REGIRNGMKLNLMPKDRGPVTNVIITNTREMDGYIVENIAIESFPGFYVTGNLYRPIPDPKKKFA</sequence>
<feature type="non-terminal residue" evidence="1">
    <location>
        <position position="1"/>
    </location>
</feature>
<evidence type="ECO:0000313" key="1">
    <source>
        <dbReference type="EMBL" id="GAJ22058.1"/>
    </source>
</evidence>
<dbReference type="InterPro" id="IPR029058">
    <property type="entry name" value="AB_hydrolase_fold"/>
</dbReference>
<comment type="caution">
    <text evidence="1">The sequence shown here is derived from an EMBL/GenBank/DDBJ whole genome shotgun (WGS) entry which is preliminary data.</text>
</comment>
<proteinExistence type="predicted"/>
<accession>X1UX38</accession>
<reference evidence="1" key="1">
    <citation type="journal article" date="2014" name="Front. Microbiol.">
        <title>High frequency of phylogenetically diverse reductive dehalogenase-homologous genes in deep subseafloor sedimentary metagenomes.</title>
        <authorList>
            <person name="Kawai M."/>
            <person name="Futagami T."/>
            <person name="Toyoda A."/>
            <person name="Takaki Y."/>
            <person name="Nishi S."/>
            <person name="Hori S."/>
            <person name="Arai W."/>
            <person name="Tsubouchi T."/>
            <person name="Morono Y."/>
            <person name="Uchiyama I."/>
            <person name="Ito T."/>
            <person name="Fujiyama A."/>
            <person name="Inagaki F."/>
            <person name="Takami H."/>
        </authorList>
    </citation>
    <scope>NUCLEOTIDE SEQUENCE</scope>
    <source>
        <strain evidence="1">Expedition CK06-06</strain>
    </source>
</reference>
<dbReference type="Gene3D" id="3.40.50.1820">
    <property type="entry name" value="alpha/beta hydrolase"/>
    <property type="match status" value="1"/>
</dbReference>
<dbReference type="EMBL" id="BARW01042394">
    <property type="protein sequence ID" value="GAJ22058.1"/>
    <property type="molecule type" value="Genomic_DNA"/>
</dbReference>
<name>X1UX38_9ZZZZ</name>